<dbReference type="RefSeq" id="XP_019037491.1">
    <property type="nucleotide sequence ID" value="XM_019183732.1"/>
</dbReference>
<keyword evidence="3" id="KW-1185">Reference proteome</keyword>
<evidence type="ECO:0000313" key="3">
    <source>
        <dbReference type="Proteomes" id="UP000094112"/>
    </source>
</evidence>
<dbReference type="InterPro" id="IPR027915">
    <property type="entry name" value="DUF4452"/>
</dbReference>
<reference evidence="2 3" key="1">
    <citation type="journal article" date="2016" name="Proc. Natl. Acad. Sci. U.S.A.">
        <title>Comparative genomics of biotechnologically important yeasts.</title>
        <authorList>
            <person name="Riley R."/>
            <person name="Haridas S."/>
            <person name="Wolfe K.H."/>
            <person name="Lopes M.R."/>
            <person name="Hittinger C.T."/>
            <person name="Goeker M."/>
            <person name="Salamov A.A."/>
            <person name="Wisecaver J.H."/>
            <person name="Long T.M."/>
            <person name="Calvey C.H."/>
            <person name="Aerts A.L."/>
            <person name="Barry K.W."/>
            <person name="Choi C."/>
            <person name="Clum A."/>
            <person name="Coughlan A.Y."/>
            <person name="Deshpande S."/>
            <person name="Douglass A.P."/>
            <person name="Hanson S.J."/>
            <person name="Klenk H.-P."/>
            <person name="LaButti K.M."/>
            <person name="Lapidus A."/>
            <person name="Lindquist E.A."/>
            <person name="Lipzen A.M."/>
            <person name="Meier-Kolthoff J.P."/>
            <person name="Ohm R.A."/>
            <person name="Otillar R.P."/>
            <person name="Pangilinan J.L."/>
            <person name="Peng Y."/>
            <person name="Rokas A."/>
            <person name="Rosa C.A."/>
            <person name="Scheuner C."/>
            <person name="Sibirny A.A."/>
            <person name="Slot J.C."/>
            <person name="Stielow J.B."/>
            <person name="Sun H."/>
            <person name="Kurtzman C.P."/>
            <person name="Blackwell M."/>
            <person name="Grigoriev I.V."/>
            <person name="Jeffries T.W."/>
        </authorList>
    </citation>
    <scope>NUCLEOTIDE SEQUENCE [LARGE SCALE GENOMIC DNA]</scope>
    <source>
        <strain evidence="3">ATCC 58044 / CBS 1984 / NCYC 433 / NRRL Y-366-8</strain>
    </source>
</reference>
<evidence type="ECO:0000313" key="2">
    <source>
        <dbReference type="EMBL" id="ODQ58284.1"/>
    </source>
</evidence>
<feature type="compositionally biased region" description="Low complexity" evidence="1">
    <location>
        <begin position="1"/>
        <end position="21"/>
    </location>
</feature>
<protein>
    <submittedName>
        <fullName evidence="2">Uncharacterized protein</fullName>
    </submittedName>
</protein>
<dbReference type="AlphaFoldDB" id="A0A1E3NZ52"/>
<feature type="compositionally biased region" description="Low complexity" evidence="1">
    <location>
        <begin position="157"/>
        <end position="168"/>
    </location>
</feature>
<feature type="region of interest" description="Disordered" evidence="1">
    <location>
        <begin position="145"/>
        <end position="187"/>
    </location>
</feature>
<evidence type="ECO:0000256" key="1">
    <source>
        <dbReference type="SAM" id="MobiDB-lite"/>
    </source>
</evidence>
<feature type="region of interest" description="Disordered" evidence="1">
    <location>
        <begin position="1"/>
        <end position="29"/>
    </location>
</feature>
<dbReference type="PANTHER" id="PTHR39615:SF1">
    <property type="entry name" value="YALI0E17897P"/>
    <property type="match status" value="1"/>
</dbReference>
<sequence>MSLPGQQSNSTLHQQQQQQTNGYDYSPLANQVYPYGGGSGSASSAGGSSSNGYVYNNSPLANNAVLNSQTNSSPYNNLNLSTRNNNLNGIYPTPRVSNLSPGLNFASLYSTRARFNASKGFDLEDDLEFCPEIHEHHTVQHHRFNPYTSHTFSPQNSPSASSAHTTSPVTKKDLGQSDTPKVITPRAKKVLEIVNPATGLRVASPAPYK</sequence>
<dbReference type="Pfam" id="PF14618">
    <property type="entry name" value="DUF4452"/>
    <property type="match status" value="1"/>
</dbReference>
<name>A0A1E3NZ52_WICAA</name>
<gene>
    <name evidence="2" type="ORF">WICANDRAFT_64423</name>
</gene>
<organism evidence="2 3">
    <name type="scientific">Wickerhamomyces anomalus (strain ATCC 58044 / CBS 1984 / NCYC 433 / NRRL Y-366-8)</name>
    <name type="common">Yeast</name>
    <name type="synonym">Hansenula anomala</name>
    <dbReference type="NCBI Taxonomy" id="683960"/>
    <lineage>
        <taxon>Eukaryota</taxon>
        <taxon>Fungi</taxon>
        <taxon>Dikarya</taxon>
        <taxon>Ascomycota</taxon>
        <taxon>Saccharomycotina</taxon>
        <taxon>Saccharomycetes</taxon>
        <taxon>Phaffomycetales</taxon>
        <taxon>Wickerhamomycetaceae</taxon>
        <taxon>Wickerhamomyces</taxon>
    </lineage>
</organism>
<dbReference type="GeneID" id="30200978"/>
<dbReference type="Proteomes" id="UP000094112">
    <property type="component" value="Unassembled WGS sequence"/>
</dbReference>
<proteinExistence type="predicted"/>
<feature type="compositionally biased region" description="Polar residues" evidence="1">
    <location>
        <begin position="146"/>
        <end position="156"/>
    </location>
</feature>
<dbReference type="OrthoDB" id="5408025at2759"/>
<dbReference type="PANTHER" id="PTHR39615">
    <property type="entry name" value="YALI0E17897P"/>
    <property type="match status" value="1"/>
</dbReference>
<dbReference type="EMBL" id="KV454212">
    <property type="protein sequence ID" value="ODQ58284.1"/>
    <property type="molecule type" value="Genomic_DNA"/>
</dbReference>
<accession>A0A1E3NZ52</accession>